<dbReference type="InterPro" id="IPR043472">
    <property type="entry name" value="Macro_dom-like"/>
</dbReference>
<dbReference type="Pfam" id="PF00883">
    <property type="entry name" value="Peptidase_M17"/>
    <property type="match status" value="1"/>
</dbReference>
<keyword evidence="4" id="KW-0378">Hydrolase</keyword>
<keyword evidence="2 7" id="KW-0031">Aminopeptidase</keyword>
<dbReference type="InterPro" id="IPR048816">
    <property type="entry name" value="Peptidase_M17_N_1"/>
</dbReference>
<accession>A0ABT9DYR7</accession>
<name>A0ABT9DYR7_9PROT</name>
<evidence type="ECO:0000256" key="2">
    <source>
        <dbReference type="ARBA" id="ARBA00022438"/>
    </source>
</evidence>
<dbReference type="GO" id="GO:0004177">
    <property type="term" value="F:aminopeptidase activity"/>
    <property type="evidence" value="ECO:0007669"/>
    <property type="project" value="UniProtKB-KW"/>
</dbReference>
<keyword evidence="5" id="KW-0464">Manganese</keyword>
<evidence type="ECO:0000259" key="6">
    <source>
        <dbReference type="PROSITE" id="PS00631"/>
    </source>
</evidence>
<dbReference type="Proteomes" id="UP001243009">
    <property type="component" value="Unassembled WGS sequence"/>
</dbReference>
<dbReference type="Gene3D" id="3.40.630.10">
    <property type="entry name" value="Zn peptidases"/>
    <property type="match status" value="1"/>
</dbReference>
<feature type="domain" description="Cytosol aminopeptidase" evidence="6">
    <location>
        <begin position="306"/>
        <end position="313"/>
    </location>
</feature>
<dbReference type="InterPro" id="IPR011356">
    <property type="entry name" value="Leucine_aapep/pepB"/>
</dbReference>
<dbReference type="EMBL" id="JAUTWS010000009">
    <property type="protein sequence ID" value="MDO9709034.1"/>
    <property type="molecule type" value="Genomic_DNA"/>
</dbReference>
<comment type="caution">
    <text evidence="7">The sequence shown here is derived from an EMBL/GenBank/DDBJ whole genome shotgun (WGS) entry which is preliminary data.</text>
</comment>
<dbReference type="PANTHER" id="PTHR11963">
    <property type="entry name" value="LEUCINE AMINOPEPTIDASE-RELATED"/>
    <property type="match status" value="1"/>
</dbReference>
<comment type="similarity">
    <text evidence="1">Belongs to the peptidase M17 family.</text>
</comment>
<evidence type="ECO:0000313" key="7">
    <source>
        <dbReference type="EMBL" id="MDO9709034.1"/>
    </source>
</evidence>
<evidence type="ECO:0000256" key="5">
    <source>
        <dbReference type="ARBA" id="ARBA00023211"/>
    </source>
</evidence>
<keyword evidence="3" id="KW-0645">Protease</keyword>
<dbReference type="Gene3D" id="3.40.220.10">
    <property type="entry name" value="Leucine Aminopeptidase, subunit E, domain 1"/>
    <property type="match status" value="1"/>
</dbReference>
<proteinExistence type="inferred from homology"/>
<dbReference type="PRINTS" id="PR00481">
    <property type="entry name" value="LAMNOPPTDASE"/>
</dbReference>
<evidence type="ECO:0000313" key="8">
    <source>
        <dbReference type="Proteomes" id="UP001243009"/>
    </source>
</evidence>
<dbReference type="InterPro" id="IPR000819">
    <property type="entry name" value="Peptidase_M17_C"/>
</dbReference>
<dbReference type="RefSeq" id="WP_305103898.1">
    <property type="nucleotide sequence ID" value="NZ_JAUTWS010000009.1"/>
</dbReference>
<evidence type="ECO:0000256" key="4">
    <source>
        <dbReference type="ARBA" id="ARBA00022801"/>
    </source>
</evidence>
<organism evidence="7 8">
    <name type="scientific">Paracraurococcus lichenis</name>
    <dbReference type="NCBI Taxonomy" id="3064888"/>
    <lineage>
        <taxon>Bacteria</taxon>
        <taxon>Pseudomonadati</taxon>
        <taxon>Pseudomonadota</taxon>
        <taxon>Alphaproteobacteria</taxon>
        <taxon>Acetobacterales</taxon>
        <taxon>Roseomonadaceae</taxon>
        <taxon>Paracraurococcus</taxon>
    </lineage>
</organism>
<evidence type="ECO:0000256" key="1">
    <source>
        <dbReference type="ARBA" id="ARBA00009528"/>
    </source>
</evidence>
<protein>
    <submittedName>
        <fullName evidence="7">Leucyl aminopeptidase family protein</fullName>
    </submittedName>
</protein>
<keyword evidence="8" id="KW-1185">Reference proteome</keyword>
<dbReference type="PROSITE" id="PS00631">
    <property type="entry name" value="CYTOSOL_AP"/>
    <property type="match status" value="1"/>
</dbReference>
<dbReference type="PANTHER" id="PTHR11963:SF20">
    <property type="entry name" value="PEPTIDASE B"/>
    <property type="match status" value="1"/>
</dbReference>
<dbReference type="SUPFAM" id="SSF53187">
    <property type="entry name" value="Zn-dependent exopeptidases"/>
    <property type="match status" value="1"/>
</dbReference>
<dbReference type="CDD" id="cd00433">
    <property type="entry name" value="Peptidase_M17"/>
    <property type="match status" value="1"/>
</dbReference>
<gene>
    <name evidence="7" type="ORF">Q7A36_11830</name>
</gene>
<dbReference type="Pfam" id="PF21337">
    <property type="entry name" value="Peptidase_M17_N_1"/>
    <property type="match status" value="1"/>
</dbReference>
<reference evidence="7 8" key="1">
    <citation type="submission" date="2023-08" db="EMBL/GenBank/DDBJ databases">
        <title>The draft genome sequence of Paracraurococcus sp. LOR1-02.</title>
        <authorList>
            <person name="Kingkaew E."/>
            <person name="Tanasupawat S."/>
        </authorList>
    </citation>
    <scope>NUCLEOTIDE SEQUENCE [LARGE SCALE GENOMIC DNA]</scope>
    <source>
        <strain evidence="7 8">LOR1-02</strain>
    </source>
</reference>
<evidence type="ECO:0000256" key="3">
    <source>
        <dbReference type="ARBA" id="ARBA00022670"/>
    </source>
</evidence>
<sequence length="465" mass="47851">MPGHRLMLDCLAAPDAATLPLHCVTPEGLEALRARLPAGAAGFLDASGFAAKAQEVRLLPGGGGITGAVLGLGEGPATPWSFGGLANALPAGSAWHLAEEALVEEAVLGWCLGAYRYARFKAASRAPARLRAPPGTERSQHAAEAAWRVRDLINAPANLMGPAELAQATQNLATVYGARCTIIAGAALQEGFPALAAVGQASPRAPRVAVLEWGVPDAPLVALCGKGVCFDSGGLDLKPASSMLRMKKDMGGAAIVLGIAEMVMRAGLPVRLLVLVGAVENAVAGNAFRPMDVLRTRAGLTVEVGNTDAEGRLVLADLLTYAAEQDPALLIDCATLTGAARAALGPDLPALFTPDEALAAALLGAGERTADPLWRLPLHGGYDSWLDSTIADLNNVSSRPMAGAIIGGLFLRRFIPPTTPWAHLDVYAWNDSARPGRPEGGEAQAMRAVAGAVETLFAGIPGPGR</sequence>